<sequence>MECARLQIEMEAKARRAFKREFDSIKSVTIERMRAEGEWNPGVFKLPEHHGYKRMAIVLEKEKRYGDALKVIREARRKGWNGDWDKREERIEKRLAKTK</sequence>
<reference evidence="1 2" key="1">
    <citation type="submission" date="2019-08" db="EMBL/GenBank/DDBJ databases">
        <title>In-depth cultivation of the pig gut microbiome towards novel bacterial diversity and tailored functional studies.</title>
        <authorList>
            <person name="Wylensek D."/>
            <person name="Hitch T.C.A."/>
            <person name="Clavel T."/>
        </authorList>
    </citation>
    <scope>NUCLEOTIDE SEQUENCE [LARGE SCALE GENOMIC DNA]</scope>
    <source>
        <strain evidence="1 2">RF-GAM-744-WT-7</strain>
    </source>
</reference>
<dbReference type="AlphaFoldDB" id="A0A7K0K081"/>
<evidence type="ECO:0000313" key="2">
    <source>
        <dbReference type="Proteomes" id="UP000442535"/>
    </source>
</evidence>
<organism evidence="1 2">
    <name type="scientific">Mobiluncus porci</name>
    <dbReference type="NCBI Taxonomy" id="2652278"/>
    <lineage>
        <taxon>Bacteria</taxon>
        <taxon>Bacillati</taxon>
        <taxon>Actinomycetota</taxon>
        <taxon>Actinomycetes</taxon>
        <taxon>Actinomycetales</taxon>
        <taxon>Actinomycetaceae</taxon>
        <taxon>Mobiluncus</taxon>
    </lineage>
</organism>
<gene>
    <name evidence="1" type="ORF">FYJ63_01275</name>
</gene>
<proteinExistence type="predicted"/>
<keyword evidence="2" id="KW-1185">Reference proteome</keyword>
<comment type="caution">
    <text evidence="1">The sequence shown here is derived from an EMBL/GenBank/DDBJ whole genome shotgun (WGS) entry which is preliminary data.</text>
</comment>
<evidence type="ECO:0000313" key="1">
    <source>
        <dbReference type="EMBL" id="MST48896.1"/>
    </source>
</evidence>
<accession>A0A7K0K081</accession>
<protein>
    <submittedName>
        <fullName evidence="1">Uncharacterized protein</fullName>
    </submittedName>
</protein>
<name>A0A7K0K081_9ACTO</name>
<dbReference type="EMBL" id="VUMY01000002">
    <property type="protein sequence ID" value="MST48896.1"/>
    <property type="molecule type" value="Genomic_DNA"/>
</dbReference>
<dbReference type="Proteomes" id="UP000442535">
    <property type="component" value="Unassembled WGS sequence"/>
</dbReference>